<accession>A0ABR5SHP1</accession>
<dbReference type="Proteomes" id="UP000060487">
    <property type="component" value="Unassembled WGS sequence"/>
</dbReference>
<evidence type="ECO:0000259" key="1">
    <source>
        <dbReference type="Pfam" id="PF00535"/>
    </source>
</evidence>
<evidence type="ECO:0000313" key="2">
    <source>
        <dbReference type="EMBL" id="KWT88552.1"/>
    </source>
</evidence>
<dbReference type="CDD" id="cd04186">
    <property type="entry name" value="GT_2_like_c"/>
    <property type="match status" value="1"/>
</dbReference>
<gene>
    <name evidence="2" type="ORF">ASN18_1254</name>
</gene>
<comment type="caution">
    <text evidence="2">The sequence shown here is derived from an EMBL/GenBank/DDBJ whole genome shotgun (WGS) entry which is preliminary data.</text>
</comment>
<evidence type="ECO:0000313" key="3">
    <source>
        <dbReference type="Proteomes" id="UP000060487"/>
    </source>
</evidence>
<name>A0ABR5SHP1_9BACT</name>
<dbReference type="SUPFAM" id="SSF53448">
    <property type="entry name" value="Nucleotide-diphospho-sugar transferases"/>
    <property type="match status" value="1"/>
</dbReference>
<sequence>MKAPVRVSFVIPNWNHKQLLDECIISIKALTGNFEKEIIVIDNASEDGSAEFVKDAHPSVICHCNDTNTGYAKATNLGVSLSTGQVIFLLNNDIRLFPECLQGLFDCLSNNPRAGAAAPLLYYPDGRFQISCRRFPSLAALILEQFGVFSIGRFRKWKLTQEEHICFTEVPQPMASALLIRRECWEEVGPLDEGFPIFFNDVDWCYRLYKDTNYTIALCHNSRAIHHEGVSVNRLGLRKKINFYKGLIGFYRKHWANLLERKDTI</sequence>
<keyword evidence="2" id="KW-0328">Glycosyltransferase</keyword>
<dbReference type="EC" id="2.4.1.289" evidence="2"/>
<reference evidence="2 3" key="1">
    <citation type="submission" date="2015-11" db="EMBL/GenBank/DDBJ databases">
        <authorList>
            <person name="Lin W."/>
        </authorList>
    </citation>
    <scope>NUCLEOTIDE SEQUENCE [LARGE SCALE GENOMIC DNA]</scope>
    <source>
        <strain evidence="2 3">HCH-1</strain>
    </source>
</reference>
<dbReference type="RefSeq" id="WP_085051896.1">
    <property type="nucleotide sequence ID" value="NZ_LNQR01000041.1"/>
</dbReference>
<dbReference type="PANTHER" id="PTHR43179">
    <property type="entry name" value="RHAMNOSYLTRANSFERASE WBBL"/>
    <property type="match status" value="1"/>
</dbReference>
<keyword evidence="2" id="KW-0808">Transferase</keyword>
<keyword evidence="3" id="KW-1185">Reference proteome</keyword>
<dbReference type="EMBL" id="LNQR01000041">
    <property type="protein sequence ID" value="KWT88552.1"/>
    <property type="molecule type" value="Genomic_DNA"/>
</dbReference>
<dbReference type="InterPro" id="IPR001173">
    <property type="entry name" value="Glyco_trans_2-like"/>
</dbReference>
<organism evidence="2 3">
    <name type="scientific">Candidatus Magnetominusculus xianensis</name>
    <dbReference type="NCBI Taxonomy" id="1748249"/>
    <lineage>
        <taxon>Bacteria</taxon>
        <taxon>Pseudomonadati</taxon>
        <taxon>Nitrospirota</taxon>
        <taxon>Nitrospiria</taxon>
        <taxon>Nitrospirales</taxon>
        <taxon>Nitrospiraceae</taxon>
        <taxon>Candidatus Magnetominusculus</taxon>
    </lineage>
</organism>
<feature type="domain" description="Glycosyltransferase 2-like" evidence="1">
    <location>
        <begin position="8"/>
        <end position="153"/>
    </location>
</feature>
<dbReference type="Pfam" id="PF00535">
    <property type="entry name" value="Glycos_transf_2"/>
    <property type="match status" value="1"/>
</dbReference>
<dbReference type="Gene3D" id="3.90.550.10">
    <property type="entry name" value="Spore Coat Polysaccharide Biosynthesis Protein SpsA, Chain A"/>
    <property type="match status" value="1"/>
</dbReference>
<dbReference type="PANTHER" id="PTHR43179:SF7">
    <property type="entry name" value="RHAMNOSYLTRANSFERASE WBBL"/>
    <property type="match status" value="1"/>
</dbReference>
<protein>
    <submittedName>
        <fullName evidence="2">Glycosyl transferase family 2</fullName>
        <ecNumber evidence="2">2.4.1.289</ecNumber>
    </submittedName>
</protein>
<proteinExistence type="predicted"/>
<dbReference type="InterPro" id="IPR029044">
    <property type="entry name" value="Nucleotide-diphossugar_trans"/>
</dbReference>
<dbReference type="GO" id="GO:0102096">
    <property type="term" value="F:decaprenyl-N-acetyl-alpha-D-glucosaminyl-pyrophosphate:dTDP-alpha-L-rhamnose rhamnosyltransferase activity"/>
    <property type="evidence" value="ECO:0007669"/>
    <property type="project" value="UniProtKB-EC"/>
</dbReference>